<dbReference type="InterPro" id="IPR011608">
    <property type="entry name" value="PRD"/>
</dbReference>
<dbReference type="Gene3D" id="2.30.24.10">
    <property type="entry name" value="CAT RNA-binding domain"/>
    <property type="match status" value="1"/>
</dbReference>
<dbReference type="PANTHER" id="PTHR30185:SF15">
    <property type="entry name" value="CRYPTIC BETA-GLUCOSIDE BGL OPERON ANTITERMINATOR"/>
    <property type="match status" value="1"/>
</dbReference>
<gene>
    <name evidence="3" type="ORF">EDC45_0514</name>
</gene>
<sequence>MLIISKVFNNNAAQVKNERGTELVILGKGIAFGKKAGDSLSEKSIEKIFTLNNDPFTIRLTEILSEIPPEFFQLTNQIVKYANQQLKTRLSNSIYVSLTDHLYHAVIRINSGARIQNGLSFVIQRLYKQEFTVGKYAVALINKSMKLEMDDDEAGFIALHIFNARTDSNTMKDTYRTTRIIKDILNLISYHFKLKLDESSHDYARFITHLQYFSRRLFAPAQPGRPDNILYKQTKSAYPNAYRCIAKIEKYLSQNFDKSLTDDEHLYLALHIQRVIYRTK</sequence>
<comment type="caution">
    <text evidence="3">The sequence shown here is derived from an EMBL/GenBank/DDBJ whole genome shotgun (WGS) entry which is preliminary data.</text>
</comment>
<dbReference type="RefSeq" id="WP_133543138.1">
    <property type="nucleotide sequence ID" value="NZ_SNYQ01000001.1"/>
</dbReference>
<accession>A0A4R6VG48</accession>
<keyword evidence="4" id="KW-1185">Reference proteome</keyword>
<dbReference type="PANTHER" id="PTHR30185">
    <property type="entry name" value="CRYPTIC BETA-GLUCOSIDE BGL OPERON ANTITERMINATOR"/>
    <property type="match status" value="1"/>
</dbReference>
<dbReference type="InterPro" id="IPR036650">
    <property type="entry name" value="CAT_RNA-bd_dom_sf"/>
</dbReference>
<dbReference type="GO" id="GO:0003723">
    <property type="term" value="F:RNA binding"/>
    <property type="evidence" value="ECO:0007669"/>
    <property type="project" value="InterPro"/>
</dbReference>
<keyword evidence="1" id="KW-0677">Repeat</keyword>
<dbReference type="InterPro" id="IPR050661">
    <property type="entry name" value="BglG_antiterminators"/>
</dbReference>
<dbReference type="InterPro" id="IPR004341">
    <property type="entry name" value="CAT_RNA-bd_dom"/>
</dbReference>
<dbReference type="SUPFAM" id="SSF63520">
    <property type="entry name" value="PTS-regulatory domain, PRD"/>
    <property type="match status" value="2"/>
</dbReference>
<proteinExistence type="predicted"/>
<dbReference type="InterPro" id="IPR036634">
    <property type="entry name" value="PRD_sf"/>
</dbReference>
<evidence type="ECO:0000313" key="3">
    <source>
        <dbReference type="EMBL" id="TDQ59852.1"/>
    </source>
</evidence>
<dbReference type="PROSITE" id="PS51372">
    <property type="entry name" value="PRD_2"/>
    <property type="match status" value="2"/>
</dbReference>
<dbReference type="NCBIfam" id="NF046042">
    <property type="entry name" value="LicT"/>
    <property type="match status" value="1"/>
</dbReference>
<protein>
    <submittedName>
        <fullName evidence="3">BglG family transcriptional antiterminator</fullName>
    </submittedName>
</protein>
<organism evidence="3 4">
    <name type="scientific">Mesocricetibacter intestinalis</name>
    <dbReference type="NCBI Taxonomy" id="1521930"/>
    <lineage>
        <taxon>Bacteria</taxon>
        <taxon>Pseudomonadati</taxon>
        <taxon>Pseudomonadota</taxon>
        <taxon>Gammaproteobacteria</taxon>
        <taxon>Pasteurellales</taxon>
        <taxon>Pasteurellaceae</taxon>
        <taxon>Mesocricetibacter</taxon>
    </lineage>
</organism>
<dbReference type="GO" id="GO:0006355">
    <property type="term" value="P:regulation of DNA-templated transcription"/>
    <property type="evidence" value="ECO:0007669"/>
    <property type="project" value="InterPro"/>
</dbReference>
<evidence type="ECO:0000259" key="2">
    <source>
        <dbReference type="PROSITE" id="PS51372"/>
    </source>
</evidence>
<evidence type="ECO:0000256" key="1">
    <source>
        <dbReference type="ARBA" id="ARBA00022737"/>
    </source>
</evidence>
<evidence type="ECO:0000313" key="4">
    <source>
        <dbReference type="Proteomes" id="UP000295657"/>
    </source>
</evidence>
<dbReference type="SUPFAM" id="SSF50151">
    <property type="entry name" value="SacY-like RNA-binding domain"/>
    <property type="match status" value="1"/>
</dbReference>
<dbReference type="Pfam" id="PF00874">
    <property type="entry name" value="PRD"/>
    <property type="match status" value="2"/>
</dbReference>
<dbReference type="Pfam" id="PF03123">
    <property type="entry name" value="CAT_RBD"/>
    <property type="match status" value="1"/>
</dbReference>
<name>A0A4R6VG48_9PAST</name>
<dbReference type="OrthoDB" id="9813552at2"/>
<dbReference type="Gene3D" id="1.10.1790.10">
    <property type="entry name" value="PRD domain"/>
    <property type="match status" value="2"/>
</dbReference>
<dbReference type="AlphaFoldDB" id="A0A4R6VG48"/>
<dbReference type="Proteomes" id="UP000295657">
    <property type="component" value="Unassembled WGS sequence"/>
</dbReference>
<feature type="domain" description="PRD" evidence="2">
    <location>
        <begin position="66"/>
        <end position="171"/>
    </location>
</feature>
<reference evidence="3 4" key="1">
    <citation type="submission" date="2019-03" db="EMBL/GenBank/DDBJ databases">
        <title>Genomic Encyclopedia of Type Strains, Phase IV (KMG-IV): sequencing the most valuable type-strain genomes for metagenomic binning, comparative biology and taxonomic classification.</title>
        <authorList>
            <person name="Goeker M."/>
        </authorList>
    </citation>
    <scope>NUCLEOTIDE SEQUENCE [LARGE SCALE GENOMIC DNA]</scope>
    <source>
        <strain evidence="3 4">DSM 28403</strain>
    </source>
</reference>
<feature type="domain" description="PRD" evidence="2">
    <location>
        <begin position="172"/>
        <end position="280"/>
    </location>
</feature>
<dbReference type="EMBL" id="SNYQ01000001">
    <property type="protein sequence ID" value="TDQ59852.1"/>
    <property type="molecule type" value="Genomic_DNA"/>
</dbReference>
<dbReference type="SMART" id="SM01061">
    <property type="entry name" value="CAT_RBD"/>
    <property type="match status" value="1"/>
</dbReference>